<dbReference type="PANTHER" id="PTHR33392">
    <property type="entry name" value="POLYISOPRENYL-TEICHOIC ACID--PEPTIDOGLYCAN TEICHOIC ACID TRANSFERASE TAGU"/>
    <property type="match status" value="1"/>
</dbReference>
<feature type="compositionally biased region" description="Gly residues" evidence="2">
    <location>
        <begin position="95"/>
        <end position="127"/>
    </location>
</feature>
<keyword evidence="3" id="KW-0812">Transmembrane</keyword>
<comment type="similarity">
    <text evidence="1">Belongs to the LytR/CpsA/Psr (LCP) family.</text>
</comment>
<proteinExistence type="inferred from homology"/>
<evidence type="ECO:0000259" key="4">
    <source>
        <dbReference type="Pfam" id="PF03816"/>
    </source>
</evidence>
<feature type="compositionally biased region" description="Basic residues" evidence="2">
    <location>
        <begin position="128"/>
        <end position="137"/>
    </location>
</feature>
<dbReference type="PANTHER" id="PTHR33392:SF6">
    <property type="entry name" value="POLYISOPRENYL-TEICHOIC ACID--PEPTIDOGLYCAN TEICHOIC ACID TRANSFERASE TAGU"/>
    <property type="match status" value="1"/>
</dbReference>
<dbReference type="Proteomes" id="UP000557772">
    <property type="component" value="Unassembled WGS sequence"/>
</dbReference>
<dbReference type="NCBIfam" id="TIGR00350">
    <property type="entry name" value="lytR_cpsA_psr"/>
    <property type="match status" value="1"/>
</dbReference>
<sequence length="463" mass="48894">MTRDDRGAFDDFSFDDVAGQRRLPQHGEHAAGARREPEQRSGTPRSTAQGSTAQATAETTEPDTRQEPQQPRQPASPAPFADEDLSALPGAAPSGSGGSDGPGSSGSSGGGSGRGGDGGSGGAGGSGRGRRGGRKTRKKAGWLKVTLLTLLSMVLVIALALGGFLLYLNHVLGSNIKHGAALPSSTVKPAADAGDSQNILLMGSDTRSTDVKNTTDGRSDVIQLVHISSGNKAVQVIHFPRDMYVSIPGHGKNKINAAYAYGGPALLAQTISDLLGGVVINRYAMIDFKGFADLTDDLGGVNVYVAQPFNEKGYGNFKQGYNMMNGEQALGFVRERHQLAQGDVDRGRNQQAWISAVVKKTLSAGTLLNPVKLTDTVKDLTKYTTVDQGTSTADIRNLAFDLRNLRSGDITYYTAPLDANNPFGNDPVAGSIDNVDMAQIKRLGQAIYHDKMTSYTSGRNDIR</sequence>
<name>A0A849ABI5_9MICO</name>
<keyword evidence="6" id="KW-1185">Reference proteome</keyword>
<evidence type="ECO:0000313" key="5">
    <source>
        <dbReference type="EMBL" id="NNG37849.1"/>
    </source>
</evidence>
<organism evidence="5 6">
    <name type="scientific">Flexivirga aerilata</name>
    <dbReference type="NCBI Taxonomy" id="1656889"/>
    <lineage>
        <taxon>Bacteria</taxon>
        <taxon>Bacillati</taxon>
        <taxon>Actinomycetota</taxon>
        <taxon>Actinomycetes</taxon>
        <taxon>Micrococcales</taxon>
        <taxon>Dermacoccaceae</taxon>
        <taxon>Flexivirga</taxon>
    </lineage>
</organism>
<keyword evidence="3" id="KW-1133">Transmembrane helix</keyword>
<feature type="compositionally biased region" description="Low complexity" evidence="2">
    <location>
        <begin position="46"/>
        <end position="59"/>
    </location>
</feature>
<protein>
    <submittedName>
        <fullName evidence="5">LCP family protein</fullName>
    </submittedName>
</protein>
<gene>
    <name evidence="5" type="ORF">HJ588_00980</name>
</gene>
<dbReference type="InterPro" id="IPR050922">
    <property type="entry name" value="LytR/CpsA/Psr_CW_biosynth"/>
</dbReference>
<dbReference type="InterPro" id="IPR004474">
    <property type="entry name" value="LytR_CpsA_psr"/>
</dbReference>
<dbReference type="Gene3D" id="3.40.630.190">
    <property type="entry name" value="LCP protein"/>
    <property type="match status" value="1"/>
</dbReference>
<evidence type="ECO:0000256" key="2">
    <source>
        <dbReference type="SAM" id="MobiDB-lite"/>
    </source>
</evidence>
<feature type="region of interest" description="Disordered" evidence="2">
    <location>
        <begin position="1"/>
        <end position="137"/>
    </location>
</feature>
<comment type="caution">
    <text evidence="5">The sequence shown here is derived from an EMBL/GenBank/DDBJ whole genome shotgun (WGS) entry which is preliminary data.</text>
</comment>
<feature type="domain" description="Cell envelope-related transcriptional attenuator" evidence="4">
    <location>
        <begin position="218"/>
        <end position="361"/>
    </location>
</feature>
<keyword evidence="3" id="KW-0472">Membrane</keyword>
<dbReference type="EMBL" id="JABENB010000001">
    <property type="protein sequence ID" value="NNG37849.1"/>
    <property type="molecule type" value="Genomic_DNA"/>
</dbReference>
<feature type="transmembrane region" description="Helical" evidence="3">
    <location>
        <begin position="141"/>
        <end position="168"/>
    </location>
</feature>
<reference evidence="5 6" key="1">
    <citation type="submission" date="2020-05" db="EMBL/GenBank/DDBJ databases">
        <title>Flexivirga sp. ID2601S isolated from air conditioner.</title>
        <authorList>
            <person name="Kim D.H."/>
        </authorList>
    </citation>
    <scope>NUCLEOTIDE SEQUENCE [LARGE SCALE GENOMIC DNA]</scope>
    <source>
        <strain evidence="5 6">ID2601S</strain>
    </source>
</reference>
<evidence type="ECO:0000256" key="1">
    <source>
        <dbReference type="ARBA" id="ARBA00006068"/>
    </source>
</evidence>
<feature type="compositionally biased region" description="Basic and acidic residues" evidence="2">
    <location>
        <begin position="25"/>
        <end position="39"/>
    </location>
</feature>
<dbReference type="Pfam" id="PF03816">
    <property type="entry name" value="LytR_cpsA_psr"/>
    <property type="match status" value="1"/>
</dbReference>
<dbReference type="AlphaFoldDB" id="A0A849ABI5"/>
<dbReference type="RefSeq" id="WP_171151104.1">
    <property type="nucleotide sequence ID" value="NZ_JABENB010000001.1"/>
</dbReference>
<evidence type="ECO:0000313" key="6">
    <source>
        <dbReference type="Proteomes" id="UP000557772"/>
    </source>
</evidence>
<evidence type="ECO:0000256" key="3">
    <source>
        <dbReference type="SAM" id="Phobius"/>
    </source>
</evidence>
<accession>A0A849ABI5</accession>